<name>A0ABW6BVK7_9BACT</name>
<keyword evidence="8" id="KW-1185">Reference proteome</keyword>
<organism evidence="7 8">
    <name type="scientific">Pontibacter toksunensis</name>
    <dbReference type="NCBI Taxonomy" id="1332631"/>
    <lineage>
        <taxon>Bacteria</taxon>
        <taxon>Pseudomonadati</taxon>
        <taxon>Bacteroidota</taxon>
        <taxon>Cytophagia</taxon>
        <taxon>Cytophagales</taxon>
        <taxon>Hymenobacteraceae</taxon>
        <taxon>Pontibacter</taxon>
    </lineage>
</organism>
<accession>A0ABW6BVK7</accession>
<dbReference type="SUPFAM" id="SSF55469">
    <property type="entry name" value="FMN-dependent nitroreductase-like"/>
    <property type="match status" value="1"/>
</dbReference>
<dbReference type="RefSeq" id="WP_377486432.1">
    <property type="nucleotide sequence ID" value="NZ_JBHUOX010000012.1"/>
</dbReference>
<evidence type="ECO:0000256" key="2">
    <source>
        <dbReference type="ARBA" id="ARBA00007118"/>
    </source>
</evidence>
<dbReference type="InterPro" id="IPR029479">
    <property type="entry name" value="Nitroreductase"/>
</dbReference>
<evidence type="ECO:0000313" key="7">
    <source>
        <dbReference type="EMBL" id="MFD3001829.1"/>
    </source>
</evidence>
<dbReference type="PANTHER" id="PTHR43673:SF2">
    <property type="entry name" value="NITROREDUCTASE"/>
    <property type="match status" value="1"/>
</dbReference>
<evidence type="ECO:0000256" key="3">
    <source>
        <dbReference type="ARBA" id="ARBA00022630"/>
    </source>
</evidence>
<reference evidence="8" key="1">
    <citation type="journal article" date="2019" name="Int. J. Syst. Evol. Microbiol.">
        <title>The Global Catalogue of Microorganisms (GCM) 10K type strain sequencing project: providing services to taxonomists for standard genome sequencing and annotation.</title>
        <authorList>
            <consortium name="The Broad Institute Genomics Platform"/>
            <consortium name="The Broad Institute Genome Sequencing Center for Infectious Disease"/>
            <person name="Wu L."/>
            <person name="Ma J."/>
        </authorList>
    </citation>
    <scope>NUCLEOTIDE SEQUENCE [LARGE SCALE GENOMIC DNA]</scope>
    <source>
        <strain evidence="8">KCTC 23984</strain>
    </source>
</reference>
<evidence type="ECO:0000313" key="8">
    <source>
        <dbReference type="Proteomes" id="UP001597641"/>
    </source>
</evidence>
<dbReference type="Gene3D" id="3.40.109.10">
    <property type="entry name" value="NADH Oxidase"/>
    <property type="match status" value="1"/>
</dbReference>
<gene>
    <name evidence="7" type="ORF">ACFS7Z_15755</name>
</gene>
<evidence type="ECO:0000256" key="1">
    <source>
        <dbReference type="ARBA" id="ARBA00001917"/>
    </source>
</evidence>
<evidence type="ECO:0000256" key="4">
    <source>
        <dbReference type="ARBA" id="ARBA00022643"/>
    </source>
</evidence>
<protein>
    <submittedName>
        <fullName evidence="7">Nitroreductase family protein</fullName>
    </submittedName>
</protein>
<keyword evidence="4" id="KW-0288">FMN</keyword>
<keyword evidence="3" id="KW-0285">Flavoprotein</keyword>
<keyword evidence="5" id="KW-0560">Oxidoreductase</keyword>
<comment type="cofactor">
    <cofactor evidence="1">
        <name>FMN</name>
        <dbReference type="ChEBI" id="CHEBI:58210"/>
    </cofactor>
</comment>
<dbReference type="InterPro" id="IPR000415">
    <property type="entry name" value="Nitroreductase-like"/>
</dbReference>
<dbReference type="PANTHER" id="PTHR43673">
    <property type="entry name" value="NAD(P)H NITROREDUCTASE YDGI-RELATED"/>
    <property type="match status" value="1"/>
</dbReference>
<sequence>MNKIVESLEWRYASKRMNGKKVPAEKINNILEAIRLAPSSMGLQPYTVLVIEDEELKKKIQPIAMNQPQIVESSHLLVFAAWHNITPEHIGEYISHTATVRNMQEEALSDFKNTLLSIAENNTQEQNFTWAAKQAYIAFGTALVAAAAEEVDATPMEGFNNAALDELLNLKEMGLRSVTLMPLGYRDTENDWLANLPKVRRQKEKLFILQ</sequence>
<dbReference type="Proteomes" id="UP001597641">
    <property type="component" value="Unassembled WGS sequence"/>
</dbReference>
<evidence type="ECO:0000259" key="6">
    <source>
        <dbReference type="Pfam" id="PF00881"/>
    </source>
</evidence>
<dbReference type="EMBL" id="JBHUOX010000012">
    <property type="protein sequence ID" value="MFD3001829.1"/>
    <property type="molecule type" value="Genomic_DNA"/>
</dbReference>
<comment type="similarity">
    <text evidence="2">Belongs to the nitroreductase family.</text>
</comment>
<feature type="domain" description="Nitroreductase" evidence="6">
    <location>
        <begin position="9"/>
        <end position="185"/>
    </location>
</feature>
<dbReference type="Pfam" id="PF00881">
    <property type="entry name" value="Nitroreductase"/>
    <property type="match status" value="1"/>
</dbReference>
<evidence type="ECO:0000256" key="5">
    <source>
        <dbReference type="ARBA" id="ARBA00023002"/>
    </source>
</evidence>
<proteinExistence type="inferred from homology"/>
<comment type="caution">
    <text evidence="7">The sequence shown here is derived from an EMBL/GenBank/DDBJ whole genome shotgun (WGS) entry which is preliminary data.</text>
</comment>